<accession>A0AAF3FIR5</accession>
<keyword evidence="6" id="KW-0732">Signal</keyword>
<evidence type="ECO:0000256" key="6">
    <source>
        <dbReference type="SAM" id="SignalP"/>
    </source>
</evidence>
<dbReference type="CDD" id="cd02248">
    <property type="entry name" value="Peptidase_C1A"/>
    <property type="match status" value="1"/>
</dbReference>
<protein>
    <recommendedName>
        <fullName evidence="7">Peptidase C1A papain C-terminal domain-containing protein</fullName>
    </recommendedName>
</protein>
<keyword evidence="3" id="KW-0378">Hydrolase</keyword>
<feature type="domain" description="Peptidase C1A papain C-terminal" evidence="7">
    <location>
        <begin position="186"/>
        <end position="400"/>
    </location>
</feature>
<proteinExistence type="inferred from homology"/>
<evidence type="ECO:0000256" key="3">
    <source>
        <dbReference type="ARBA" id="ARBA00022801"/>
    </source>
</evidence>
<dbReference type="GO" id="GO:0008234">
    <property type="term" value="F:cysteine-type peptidase activity"/>
    <property type="evidence" value="ECO:0007669"/>
    <property type="project" value="UniProtKB-KW"/>
</dbReference>
<dbReference type="InterPro" id="IPR025660">
    <property type="entry name" value="Pept_his_AS"/>
</dbReference>
<dbReference type="PRINTS" id="PR00705">
    <property type="entry name" value="PAPAIN"/>
</dbReference>
<dbReference type="InterPro" id="IPR039417">
    <property type="entry name" value="Peptidase_C1A_papain-like"/>
</dbReference>
<feature type="chain" id="PRO_5042001106" description="Peptidase C1A papain C-terminal domain-containing protein" evidence="6">
    <location>
        <begin position="23"/>
        <end position="406"/>
    </location>
</feature>
<dbReference type="PANTHER" id="PTHR12411">
    <property type="entry name" value="CYSTEINE PROTEASE FAMILY C1-RELATED"/>
    <property type="match status" value="1"/>
</dbReference>
<keyword evidence="2" id="KW-0645">Protease</keyword>
<evidence type="ECO:0000259" key="7">
    <source>
        <dbReference type="SMART" id="SM00645"/>
    </source>
</evidence>
<dbReference type="WBParaSite" id="MBELARI_LOCUS6716">
    <property type="protein sequence ID" value="MBELARI_LOCUS6716"/>
    <property type="gene ID" value="MBELARI_LOCUS6716"/>
</dbReference>
<dbReference type="InterPro" id="IPR013128">
    <property type="entry name" value="Peptidase_C1A"/>
</dbReference>
<evidence type="ECO:0000256" key="5">
    <source>
        <dbReference type="SAM" id="MobiDB-lite"/>
    </source>
</evidence>
<evidence type="ECO:0000256" key="2">
    <source>
        <dbReference type="ARBA" id="ARBA00022670"/>
    </source>
</evidence>
<name>A0AAF3FIR5_9BILA</name>
<feature type="region of interest" description="Disordered" evidence="5">
    <location>
        <begin position="149"/>
        <end position="189"/>
    </location>
</feature>
<dbReference type="AlphaFoldDB" id="A0AAF3FIR5"/>
<dbReference type="SUPFAM" id="SSF54001">
    <property type="entry name" value="Cysteine proteinases"/>
    <property type="match status" value="1"/>
</dbReference>
<comment type="similarity">
    <text evidence="1">Belongs to the peptidase C1 family.</text>
</comment>
<feature type="compositionally biased region" description="Acidic residues" evidence="5">
    <location>
        <begin position="150"/>
        <end position="177"/>
    </location>
</feature>
<keyword evidence="4" id="KW-0788">Thiol protease</keyword>
<evidence type="ECO:0000313" key="9">
    <source>
        <dbReference type="WBParaSite" id="MBELARI_LOCUS6716"/>
    </source>
</evidence>
<sequence>MFIKFCCIFVFSLLDAILIVNGQNFGSLLNILQNSHSHNKQHVKFEFNSEHTEDSSLQITYLDFNNLPPNVLGILGENKNAFVSFGQKFKKKINAKAAESAASNFVSNNDFLKDLTGEGLGFKVSMHPYMHMGVDELKKLFIPSDKEIGEISEETEETGETEEGGDYEEGGEEEDTETTTKESDELPTSFDWRDMGVVPRIRDQGDCGSCWAFSAAAVLEIQYARRNLAFQKTKIDLAEQQLACMEGYENTICDGGWPIEAFKYIKKNGIGLETSSPYDPENRECRKSTPKIRVKSTKRLVPVDDIETVKRALYDDGPIAVGILANNKFMYYDGGIFDATCDGEKEEDLGNHAMVMVGWGEEDGRQYWLIRNSYGEEWGENGYIRFLAGEDLCQVESGSLDQAQIV</sequence>
<dbReference type="InterPro" id="IPR000169">
    <property type="entry name" value="Pept_cys_AS"/>
</dbReference>
<evidence type="ECO:0000256" key="4">
    <source>
        <dbReference type="ARBA" id="ARBA00022807"/>
    </source>
</evidence>
<keyword evidence="8" id="KW-1185">Reference proteome</keyword>
<evidence type="ECO:0000256" key="1">
    <source>
        <dbReference type="ARBA" id="ARBA00008455"/>
    </source>
</evidence>
<dbReference type="InterPro" id="IPR000668">
    <property type="entry name" value="Peptidase_C1A_C"/>
</dbReference>
<dbReference type="Gene3D" id="3.90.70.10">
    <property type="entry name" value="Cysteine proteinases"/>
    <property type="match status" value="1"/>
</dbReference>
<dbReference type="InterPro" id="IPR038765">
    <property type="entry name" value="Papain-like_cys_pep_sf"/>
</dbReference>
<dbReference type="Proteomes" id="UP000887575">
    <property type="component" value="Unassembled WGS sequence"/>
</dbReference>
<dbReference type="PROSITE" id="PS00639">
    <property type="entry name" value="THIOL_PROTEASE_HIS"/>
    <property type="match status" value="1"/>
</dbReference>
<dbReference type="GO" id="GO:0006508">
    <property type="term" value="P:proteolysis"/>
    <property type="evidence" value="ECO:0007669"/>
    <property type="project" value="UniProtKB-KW"/>
</dbReference>
<organism evidence="8 9">
    <name type="scientific">Mesorhabditis belari</name>
    <dbReference type="NCBI Taxonomy" id="2138241"/>
    <lineage>
        <taxon>Eukaryota</taxon>
        <taxon>Metazoa</taxon>
        <taxon>Ecdysozoa</taxon>
        <taxon>Nematoda</taxon>
        <taxon>Chromadorea</taxon>
        <taxon>Rhabditida</taxon>
        <taxon>Rhabditina</taxon>
        <taxon>Rhabditomorpha</taxon>
        <taxon>Rhabditoidea</taxon>
        <taxon>Rhabditidae</taxon>
        <taxon>Mesorhabditinae</taxon>
        <taxon>Mesorhabditis</taxon>
    </lineage>
</organism>
<dbReference type="SMART" id="SM00645">
    <property type="entry name" value="Pept_C1"/>
    <property type="match status" value="1"/>
</dbReference>
<reference evidence="9" key="1">
    <citation type="submission" date="2024-02" db="UniProtKB">
        <authorList>
            <consortium name="WormBaseParasite"/>
        </authorList>
    </citation>
    <scope>IDENTIFICATION</scope>
</reference>
<dbReference type="Pfam" id="PF00112">
    <property type="entry name" value="Peptidase_C1"/>
    <property type="match status" value="1"/>
</dbReference>
<feature type="signal peptide" evidence="6">
    <location>
        <begin position="1"/>
        <end position="22"/>
    </location>
</feature>
<evidence type="ECO:0000313" key="8">
    <source>
        <dbReference type="Proteomes" id="UP000887575"/>
    </source>
</evidence>
<dbReference type="PROSITE" id="PS00139">
    <property type="entry name" value="THIOL_PROTEASE_CYS"/>
    <property type="match status" value="1"/>
</dbReference>